<evidence type="ECO:0000313" key="2">
    <source>
        <dbReference type="Ensembl" id="ENSANAP00000014057.1"/>
    </source>
</evidence>
<dbReference type="GeneTree" id="ENSGT01000000220653"/>
<feature type="compositionally biased region" description="Low complexity" evidence="1">
    <location>
        <begin position="23"/>
        <end position="43"/>
    </location>
</feature>
<evidence type="ECO:0000313" key="3">
    <source>
        <dbReference type="Proteomes" id="UP000233020"/>
    </source>
</evidence>
<dbReference type="AlphaFoldDB" id="A0A2K5CZC8"/>
<accession>A0A2K5CZC8</accession>
<reference evidence="2" key="1">
    <citation type="submission" date="2025-08" db="UniProtKB">
        <authorList>
            <consortium name="Ensembl"/>
        </authorList>
    </citation>
    <scope>IDENTIFICATION</scope>
</reference>
<sequence length="100" mass="10366">AEGSAEAAPDHRNEELLTEPPTESDGSGSAGSSLASSPQQSEGSHPREKGQTTPDTEAADDVGSKSQDVSLCLEDIMEKLRHAFPSVRSSDVTANTLLAS</sequence>
<evidence type="ECO:0000256" key="1">
    <source>
        <dbReference type="SAM" id="MobiDB-lite"/>
    </source>
</evidence>
<dbReference type="Proteomes" id="UP000233020">
    <property type="component" value="Unplaced"/>
</dbReference>
<protein>
    <submittedName>
        <fullName evidence="2">Uncharacterized protein</fullName>
    </submittedName>
</protein>
<dbReference type="Ensembl" id="ENSANAT00000031888.1">
    <property type="protein sequence ID" value="ENSANAP00000014057.1"/>
    <property type="gene ID" value="ENSANAG00000024948.1"/>
</dbReference>
<reference evidence="2" key="2">
    <citation type="submission" date="2025-09" db="UniProtKB">
        <authorList>
            <consortium name="Ensembl"/>
        </authorList>
    </citation>
    <scope>IDENTIFICATION</scope>
</reference>
<proteinExistence type="predicted"/>
<dbReference type="STRING" id="37293.ENSANAP00000014057"/>
<keyword evidence="3" id="KW-1185">Reference proteome</keyword>
<feature type="region of interest" description="Disordered" evidence="1">
    <location>
        <begin position="1"/>
        <end position="66"/>
    </location>
</feature>
<organism evidence="2 3">
    <name type="scientific">Aotus nancymaae</name>
    <name type="common">Ma's night monkey</name>
    <dbReference type="NCBI Taxonomy" id="37293"/>
    <lineage>
        <taxon>Eukaryota</taxon>
        <taxon>Metazoa</taxon>
        <taxon>Chordata</taxon>
        <taxon>Craniata</taxon>
        <taxon>Vertebrata</taxon>
        <taxon>Euteleostomi</taxon>
        <taxon>Mammalia</taxon>
        <taxon>Eutheria</taxon>
        <taxon>Euarchontoglires</taxon>
        <taxon>Primates</taxon>
        <taxon>Haplorrhini</taxon>
        <taxon>Platyrrhini</taxon>
        <taxon>Aotidae</taxon>
        <taxon>Aotus</taxon>
    </lineage>
</organism>
<name>A0A2K5CZC8_AOTNA</name>